<dbReference type="Proteomes" id="UP000184267">
    <property type="component" value="Unassembled WGS sequence"/>
</dbReference>
<organism evidence="2 3">
    <name type="scientific">Trametes pubescens</name>
    <name type="common">White-rot fungus</name>
    <dbReference type="NCBI Taxonomy" id="154538"/>
    <lineage>
        <taxon>Eukaryota</taxon>
        <taxon>Fungi</taxon>
        <taxon>Dikarya</taxon>
        <taxon>Basidiomycota</taxon>
        <taxon>Agaricomycotina</taxon>
        <taxon>Agaricomycetes</taxon>
        <taxon>Polyporales</taxon>
        <taxon>Polyporaceae</taxon>
        <taxon>Trametes</taxon>
    </lineage>
</organism>
<feature type="region of interest" description="Disordered" evidence="1">
    <location>
        <begin position="198"/>
        <end position="242"/>
    </location>
</feature>
<gene>
    <name evidence="2" type="ORF">TRAPUB_10903</name>
</gene>
<accession>A0A1M2VYA2</accession>
<feature type="compositionally biased region" description="Polar residues" evidence="1">
    <location>
        <begin position="198"/>
        <end position="208"/>
    </location>
</feature>
<proteinExistence type="predicted"/>
<protein>
    <submittedName>
        <fullName evidence="2">Uncharacterized protein</fullName>
    </submittedName>
</protein>
<feature type="region of interest" description="Disordered" evidence="1">
    <location>
        <begin position="337"/>
        <end position="408"/>
    </location>
</feature>
<name>A0A1M2VYA2_TRAPU</name>
<feature type="compositionally biased region" description="Basic residues" evidence="1">
    <location>
        <begin position="339"/>
        <end position="357"/>
    </location>
</feature>
<comment type="caution">
    <text evidence="2">The sequence shown here is derived from an EMBL/GenBank/DDBJ whole genome shotgun (WGS) entry which is preliminary data.</text>
</comment>
<dbReference type="AlphaFoldDB" id="A0A1M2VYA2"/>
<dbReference type="EMBL" id="MNAD01000480">
    <property type="protein sequence ID" value="OJT12502.1"/>
    <property type="molecule type" value="Genomic_DNA"/>
</dbReference>
<evidence type="ECO:0000313" key="2">
    <source>
        <dbReference type="EMBL" id="OJT12502.1"/>
    </source>
</evidence>
<evidence type="ECO:0000256" key="1">
    <source>
        <dbReference type="SAM" id="MobiDB-lite"/>
    </source>
</evidence>
<sequence>MYSSHLFNSSTFGSADVYLRADTALAHSGLLNEEPMPAIVVLAYGPIHVLTMLLPTHDLKSITLARVDAWISLLHGPFRSQCEATDEQFEALLEIALTYRAFVTGHARLGREDFKAFAGRLVQAAVECHPLERADDELKEVVGWLHVNLPEDIYTAEDLRHQLARNAQQIYGGSPITPFVMPAAQALLRSFRRLSLNDSPSESNNDSAATAAPATSELDGPPAPTHSAALGHASPSCAHDIPSRDMSAWHSAVSASISTRGHDTLGSAVSGVPTHTTSTRVRDTLARKDAAAPHAAMPDGIPIHGGTTTHAHADIPNHGSTDNATFGAMATILIDNARKKEHRARAKAARRGRRAAAHAKVPESAMGTAEDDSDGGSIPSLETVLDSEDPSSDDVNGASSDEDIFDSE</sequence>
<reference evidence="2 3" key="1">
    <citation type="submission" date="2016-10" db="EMBL/GenBank/DDBJ databases">
        <title>Genome sequence of the basidiomycete white-rot fungus Trametes pubescens.</title>
        <authorList>
            <person name="Makela M.R."/>
            <person name="Granchi Z."/>
            <person name="Peng M."/>
            <person name="De Vries R.P."/>
            <person name="Grigoriev I."/>
            <person name="Riley R."/>
            <person name="Hilden K."/>
        </authorList>
    </citation>
    <scope>NUCLEOTIDE SEQUENCE [LARGE SCALE GENOMIC DNA]</scope>
    <source>
        <strain evidence="2 3">FBCC735</strain>
    </source>
</reference>
<keyword evidence="3" id="KW-1185">Reference proteome</keyword>
<evidence type="ECO:0000313" key="3">
    <source>
        <dbReference type="Proteomes" id="UP000184267"/>
    </source>
</evidence>